<gene>
    <name evidence="2" type="ORF">Mal52_13650</name>
</gene>
<dbReference type="PANTHER" id="PTHR46844:SF1">
    <property type="entry name" value="SLR5058 PROTEIN"/>
    <property type="match status" value="1"/>
</dbReference>
<dbReference type="SUPFAM" id="SSF52540">
    <property type="entry name" value="P-loop containing nucleoside triphosphate hydrolases"/>
    <property type="match status" value="1"/>
</dbReference>
<dbReference type="Gene3D" id="1.25.10.10">
    <property type="entry name" value="Leucine-rich Repeat Variant"/>
    <property type="match status" value="1"/>
</dbReference>
<accession>A0A517ZKC3</accession>
<dbReference type="AlphaFoldDB" id="A0A517ZKC3"/>
<evidence type="ECO:0000313" key="3">
    <source>
        <dbReference type="Proteomes" id="UP000319383"/>
    </source>
</evidence>
<feature type="region of interest" description="Disordered" evidence="1">
    <location>
        <begin position="81"/>
        <end position="116"/>
    </location>
</feature>
<name>A0A517ZKC3_9PLAN</name>
<dbReference type="InterPro" id="IPR027417">
    <property type="entry name" value="P-loop_NTPase"/>
</dbReference>
<dbReference type="RefSeq" id="WP_145374895.1">
    <property type="nucleotide sequence ID" value="NZ_CP036276.1"/>
</dbReference>
<dbReference type="PANTHER" id="PTHR46844">
    <property type="entry name" value="SLR5058 PROTEIN"/>
    <property type="match status" value="1"/>
</dbReference>
<organism evidence="2 3">
    <name type="scientific">Symmachiella dynata</name>
    <dbReference type="NCBI Taxonomy" id="2527995"/>
    <lineage>
        <taxon>Bacteria</taxon>
        <taxon>Pseudomonadati</taxon>
        <taxon>Planctomycetota</taxon>
        <taxon>Planctomycetia</taxon>
        <taxon>Planctomycetales</taxon>
        <taxon>Planctomycetaceae</taxon>
        <taxon>Symmachiella</taxon>
    </lineage>
</organism>
<evidence type="ECO:0000313" key="2">
    <source>
        <dbReference type="EMBL" id="QDU42896.1"/>
    </source>
</evidence>
<keyword evidence="3" id="KW-1185">Reference proteome</keyword>
<dbReference type="KEGG" id="sdyn:Mal52_13650"/>
<protein>
    <recommendedName>
        <fullName evidence="4">NACHT domain protein</fullName>
    </recommendedName>
</protein>
<evidence type="ECO:0000256" key="1">
    <source>
        <dbReference type="SAM" id="MobiDB-lite"/>
    </source>
</evidence>
<dbReference type="InterPro" id="IPR011989">
    <property type="entry name" value="ARM-like"/>
</dbReference>
<dbReference type="Gene3D" id="3.40.50.300">
    <property type="entry name" value="P-loop containing nucleotide triphosphate hydrolases"/>
    <property type="match status" value="1"/>
</dbReference>
<dbReference type="EMBL" id="CP036276">
    <property type="protein sequence ID" value="QDU42896.1"/>
    <property type="molecule type" value="Genomic_DNA"/>
</dbReference>
<proteinExistence type="predicted"/>
<sequence>MEKKYKPDANAFESYFTGQFGLMNLSQLHRKRFKGLLSKTMLSSVKNGHEVTARTINVVAHVFRVPPANLVHPSDVARFLTDYPDGDKPRPDPDSSPNEGNEAARQISTTTGKSDADSCLSQVSTIETVIDFLERLVLNGFRENVVYLPPNLTPGDGNSSKPDARGAIDNLAHFCLPVRVIEQDDWQRLDHQRAAPLRSRSWNAAHVRNRIVSTSEDFCRIDGERQTQPQPLESVLASNRHVILRGEPGEGKTTSLFLHVVKQCRELAAGLCSGQFDHLSEECRIPLPLPLGKAAPTKEDESFCVVDRARDEALRIAYGQVEKAPHEVTEWIKEKVLRNEVDLCLDALDELDIRWHESLRKELVHCSGMGIFLTTRTSADDTNVIATDVCHRYHLVSFGPAQVREYIKRFFSQAEKRGEQLSRELRDQLRLSHGLQELAQLPLLLALLCQWLSARWQWQLTEIRRDIPKNRTTLLRDALHQLMERGDAKHRGMPVSQSPSERNRIKETVLRHVAWRFFAAGPLPIVKQDLIAVLEQHLEHSVWKGYAPPHNAEALLTEFLEDGVLVRQNRGIYRFVLRAFHEFCVAEWILFELRNCSRVFKTRHYVRRVCGNAMTWGRRDWPRSLQPIAEPGWSAIWLLVGEQLKGKEVALFFRAIRRYLNPIADPYAILLHVLKGAWPLDWPLNTSDEYPVMELGARVCGETESSWGAKAYVSRLIRLTKHYCFKDKVPYFLAMTRKERALACLIRIVRDNSIDVQIRYQCAQALGLSDSTEVRKDLLSVSYQIDDGTLRSICTESLVRLCRYGDDESIELLYTLLLHGGDTQANLQHTVDMLVEIDTVASVKAIKKAVAAAADGYVRYLCIHRLARLGHSEMADLLGRIDAEIRRQLNLGARGYVTLLKFVTLQLTRKMNERNTKTK</sequence>
<dbReference type="Proteomes" id="UP000319383">
    <property type="component" value="Chromosome"/>
</dbReference>
<evidence type="ECO:0008006" key="4">
    <source>
        <dbReference type="Google" id="ProtNLM"/>
    </source>
</evidence>
<feature type="compositionally biased region" description="Polar residues" evidence="1">
    <location>
        <begin position="106"/>
        <end position="116"/>
    </location>
</feature>
<reference evidence="2 3" key="1">
    <citation type="submission" date="2019-02" db="EMBL/GenBank/DDBJ databases">
        <title>Deep-cultivation of Planctomycetes and their phenomic and genomic characterization uncovers novel biology.</title>
        <authorList>
            <person name="Wiegand S."/>
            <person name="Jogler M."/>
            <person name="Boedeker C."/>
            <person name="Pinto D."/>
            <person name="Vollmers J."/>
            <person name="Rivas-Marin E."/>
            <person name="Kohn T."/>
            <person name="Peeters S.H."/>
            <person name="Heuer A."/>
            <person name="Rast P."/>
            <person name="Oberbeckmann S."/>
            <person name="Bunk B."/>
            <person name="Jeske O."/>
            <person name="Meyerdierks A."/>
            <person name="Storesund J.E."/>
            <person name="Kallscheuer N."/>
            <person name="Luecker S."/>
            <person name="Lage O.M."/>
            <person name="Pohl T."/>
            <person name="Merkel B.J."/>
            <person name="Hornburger P."/>
            <person name="Mueller R.-W."/>
            <person name="Bruemmer F."/>
            <person name="Labrenz M."/>
            <person name="Spormann A.M."/>
            <person name="Op den Camp H."/>
            <person name="Overmann J."/>
            <person name="Amann R."/>
            <person name="Jetten M.S.M."/>
            <person name="Mascher T."/>
            <person name="Medema M.H."/>
            <person name="Devos D.P."/>
            <person name="Kaster A.-K."/>
            <person name="Ovreas L."/>
            <person name="Rohde M."/>
            <person name="Galperin M.Y."/>
            <person name="Jogler C."/>
        </authorList>
    </citation>
    <scope>NUCLEOTIDE SEQUENCE [LARGE SCALE GENOMIC DNA]</scope>
    <source>
        <strain evidence="2 3">Mal52</strain>
    </source>
</reference>